<evidence type="ECO:0000313" key="17">
    <source>
        <dbReference type="Proteomes" id="UP001229244"/>
    </source>
</evidence>
<dbReference type="Gene3D" id="3.90.550.10">
    <property type="entry name" value="Spore Coat Polysaccharide Biosynthesis Protein SpsA, Chain A"/>
    <property type="match status" value="1"/>
</dbReference>
<dbReference type="GO" id="GO:0008685">
    <property type="term" value="F:2-C-methyl-D-erythritol 2,4-cyclodiphosphate synthase activity"/>
    <property type="evidence" value="ECO:0007669"/>
    <property type="project" value="UniProtKB-UniRule"/>
</dbReference>
<feature type="domain" description="2-C-methyl-D-erythritol 2,4-cyclodiphosphate synthase" evidence="15">
    <location>
        <begin position="238"/>
        <end position="390"/>
    </location>
</feature>
<dbReference type="EMBL" id="JAUSUL010000006">
    <property type="protein sequence ID" value="MDQ0317651.1"/>
    <property type="molecule type" value="Genomic_DNA"/>
</dbReference>
<dbReference type="GO" id="GO:0046872">
    <property type="term" value="F:metal ion binding"/>
    <property type="evidence" value="ECO:0007669"/>
    <property type="project" value="UniProtKB-KW"/>
</dbReference>
<comment type="caution">
    <text evidence="14">Lacks conserved residue(s) required for the propagation of feature annotation.</text>
</comment>
<keyword evidence="8 14" id="KW-0808">Transferase</keyword>
<dbReference type="InterPro" id="IPR029044">
    <property type="entry name" value="Nucleotide-diphossugar_trans"/>
</dbReference>
<name>A0AAE4ATU9_9HYPH</name>
<feature type="binding site" evidence="14">
    <location>
        <position position="378"/>
    </location>
    <ligand>
        <name>4-CDP-2-C-methyl-D-erythritol 2-phosphate</name>
        <dbReference type="ChEBI" id="CHEBI:57919"/>
    </ligand>
</feature>
<keyword evidence="13 14" id="KW-0511">Multifunctional enzyme</keyword>
<dbReference type="CDD" id="cd00554">
    <property type="entry name" value="MECDP_synthase"/>
    <property type="match status" value="1"/>
</dbReference>
<comment type="similarity">
    <text evidence="14">In the N-terminal section; belongs to the IspD/TarI cytidylyltransferase family. IspD subfamily.</text>
</comment>
<evidence type="ECO:0000313" key="16">
    <source>
        <dbReference type="EMBL" id="MDQ0317651.1"/>
    </source>
</evidence>
<dbReference type="GO" id="GO:0050518">
    <property type="term" value="F:2-C-methyl-D-erythritol 4-phosphate cytidylyltransferase activity"/>
    <property type="evidence" value="ECO:0007669"/>
    <property type="project" value="UniProtKB-UniRule"/>
</dbReference>
<dbReference type="EC" id="4.6.1.12" evidence="14"/>
<dbReference type="NCBIfam" id="TIGR00453">
    <property type="entry name" value="ispD"/>
    <property type="match status" value="1"/>
</dbReference>
<dbReference type="InterPro" id="IPR036571">
    <property type="entry name" value="MECDP_synthase_sf"/>
</dbReference>
<comment type="caution">
    <text evidence="16">The sequence shown here is derived from an EMBL/GenBank/DDBJ whole genome shotgun (WGS) entry which is preliminary data.</text>
</comment>
<dbReference type="EC" id="2.7.7.60" evidence="14"/>
<feature type="site" description="Positions MEP for the nucleophilic attack" evidence="14">
    <location>
        <position position="218"/>
    </location>
</feature>
<proteinExistence type="inferred from homology"/>
<comment type="similarity">
    <text evidence="6">Belongs to the IspF family.</text>
</comment>
<dbReference type="SUPFAM" id="SSF53448">
    <property type="entry name" value="Nucleotide-diphospho-sugar transferases"/>
    <property type="match status" value="1"/>
</dbReference>
<dbReference type="Pfam" id="PF01128">
    <property type="entry name" value="IspD"/>
    <property type="match status" value="1"/>
</dbReference>
<evidence type="ECO:0000256" key="10">
    <source>
        <dbReference type="ARBA" id="ARBA00022723"/>
    </source>
</evidence>
<comment type="pathway">
    <text evidence="4 14">Isoprenoid biosynthesis; isopentenyl diphosphate biosynthesis via DXP pathway; isopentenyl diphosphate from 1-deoxy-D-xylulose 5-phosphate: step 4/6.</text>
</comment>
<feature type="site" description="Transition state stabilizer" evidence="14">
    <location>
        <position position="369"/>
    </location>
</feature>
<evidence type="ECO:0000259" key="15">
    <source>
        <dbReference type="Pfam" id="PF02542"/>
    </source>
</evidence>
<comment type="catalytic activity">
    <reaction evidence="2 14">
        <text>2-C-methyl-D-erythritol 4-phosphate + CTP + H(+) = 4-CDP-2-C-methyl-D-erythritol + diphosphate</text>
        <dbReference type="Rhea" id="RHEA:13429"/>
        <dbReference type="ChEBI" id="CHEBI:15378"/>
        <dbReference type="ChEBI" id="CHEBI:33019"/>
        <dbReference type="ChEBI" id="CHEBI:37563"/>
        <dbReference type="ChEBI" id="CHEBI:57823"/>
        <dbReference type="ChEBI" id="CHEBI:58262"/>
        <dbReference type="EC" id="2.7.7.60"/>
    </reaction>
</comment>
<dbReference type="CDD" id="cd02516">
    <property type="entry name" value="CDP-ME_synthetase"/>
    <property type="match status" value="1"/>
</dbReference>
<accession>A0AAE4ATU9</accession>
<feature type="binding site" evidence="14">
    <location>
        <position position="278"/>
    </location>
    <ligand>
        <name>a divalent metal cation</name>
        <dbReference type="ChEBI" id="CHEBI:60240"/>
    </ligand>
</feature>
<feature type="binding site" evidence="14">
    <location>
        <position position="244"/>
    </location>
    <ligand>
        <name>a divalent metal cation</name>
        <dbReference type="ChEBI" id="CHEBI:60240"/>
    </ligand>
</feature>
<dbReference type="InterPro" id="IPR026596">
    <property type="entry name" value="IspD/F"/>
</dbReference>
<dbReference type="NCBIfam" id="TIGR00151">
    <property type="entry name" value="ispF"/>
    <property type="match status" value="1"/>
</dbReference>
<feature type="binding site" evidence="14">
    <location>
        <begin position="270"/>
        <end position="271"/>
    </location>
    <ligand>
        <name>4-CDP-2-C-methyl-D-erythritol 2-phosphate</name>
        <dbReference type="ChEBI" id="CHEBI:57919"/>
    </ligand>
</feature>
<evidence type="ECO:0000256" key="6">
    <source>
        <dbReference type="ARBA" id="ARBA00008480"/>
    </source>
</evidence>
<dbReference type="FunFam" id="3.90.550.10:FF:000003">
    <property type="entry name" value="2-C-methyl-D-erythritol 4-phosphate cytidylyltransferase"/>
    <property type="match status" value="1"/>
</dbReference>
<keyword evidence="17" id="KW-1185">Reference proteome</keyword>
<organism evidence="16 17">
    <name type="scientific">Amorphus orientalis</name>
    <dbReference type="NCBI Taxonomy" id="649198"/>
    <lineage>
        <taxon>Bacteria</taxon>
        <taxon>Pseudomonadati</taxon>
        <taxon>Pseudomonadota</taxon>
        <taxon>Alphaproteobacteria</taxon>
        <taxon>Hyphomicrobiales</taxon>
        <taxon>Amorphaceae</taxon>
        <taxon>Amorphus</taxon>
    </lineage>
</organism>
<sequence>MDSGKRRIAAIIVAAGRGVRARDGDGSLPKQYRPIGGRPVLRRTLDALLADPRIGRVACVIHPDDADLYADIAPADPRLLAPVGGGRSRQESVQHGLERLAQESPDIVLVHDAVRPFVTGELIDRLLTNLQTADAAIPALPVTDTVKRVDAADTVLETVPRADLRAVQTPQAFRFAPLIDAHRRAARDDPDRFTDDASIAEWAGLTVATVPGDPMNKKLTTAADIAEADRQLSVMETRVGSGFDVHRFGPGSSVWLAGVEIPHDQALVGHSDADVGLHTLTDAIFGALADGDIGSHFPPSDAQYNGATSDRFLAFAAERVRERGGRILHLDLTLICERPKVGPHRDAMRARIAEIAGVSVARVAVKATTSERLGFTGRGEGIAATAVATLSLPAPATSDTPAPGGFA</sequence>
<keyword evidence="11 14" id="KW-0414">Isoprene biosynthesis</keyword>
<feature type="site" description="Transition state stabilizer" evidence="14">
    <location>
        <position position="30"/>
    </location>
</feature>
<dbReference type="SUPFAM" id="SSF69765">
    <property type="entry name" value="IpsF-like"/>
    <property type="match status" value="1"/>
</dbReference>
<feature type="binding site" evidence="14">
    <location>
        <begin position="368"/>
        <end position="371"/>
    </location>
    <ligand>
        <name>4-CDP-2-C-methyl-D-erythritol 2-phosphate</name>
        <dbReference type="ChEBI" id="CHEBI:57919"/>
    </ligand>
</feature>
<dbReference type="PROSITE" id="PS01350">
    <property type="entry name" value="ISPF"/>
    <property type="match status" value="1"/>
</dbReference>
<feature type="region of interest" description="2-C-methyl-D-erythritol 4-phosphate cytidylyltransferase" evidence="14">
    <location>
        <begin position="1"/>
        <end position="237"/>
    </location>
</feature>
<dbReference type="InterPro" id="IPR003526">
    <property type="entry name" value="MECDP_synthase"/>
</dbReference>
<dbReference type="NCBIfam" id="NF006899">
    <property type="entry name" value="PRK09382.1"/>
    <property type="match status" value="1"/>
</dbReference>
<dbReference type="HAMAP" id="MF_00108">
    <property type="entry name" value="IspD"/>
    <property type="match status" value="1"/>
</dbReference>
<dbReference type="PANTHER" id="PTHR43181:SF1">
    <property type="entry name" value="2-C-METHYL-D-ERYTHRITOL 2,4-CYCLODIPHOSPHATE SYNTHASE, CHLOROPLASTIC"/>
    <property type="match status" value="1"/>
</dbReference>
<dbReference type="Pfam" id="PF02542">
    <property type="entry name" value="YgbB"/>
    <property type="match status" value="1"/>
</dbReference>
<feature type="site" description="Transition state stabilizer" evidence="14">
    <location>
        <position position="270"/>
    </location>
</feature>
<evidence type="ECO:0000256" key="8">
    <source>
        <dbReference type="ARBA" id="ARBA00022679"/>
    </source>
</evidence>
<feature type="region of interest" description="2-C-methyl-D-erythritol 2,4-cyclodiphosphate synthase" evidence="14">
    <location>
        <begin position="238"/>
        <end position="407"/>
    </location>
</feature>
<comment type="function">
    <text evidence="14">Bifunctional enzyme that catalyzes the formation of 4-diphosphocytidyl-2-C-methyl-D-erythritol from CTP and 2-C-methyl-D-erythritol 4-phosphate (MEP) (IspD), and catalyzes the conversion of 4-diphosphocytidyl-2-C-methyl-D-erythritol 2-phosphate (CDP-ME2P) to 2-C-methyl-D-erythritol 2,4-cyclodiphosphate (ME-CPP) with a corresponding release of cytidine 5-monophosphate (CMP) (IspF).</text>
</comment>
<dbReference type="InterPro" id="IPR034683">
    <property type="entry name" value="IspD/TarI"/>
</dbReference>
<feature type="binding site" evidence="14">
    <location>
        <position position="246"/>
    </location>
    <ligand>
        <name>a divalent metal cation</name>
        <dbReference type="ChEBI" id="CHEBI:60240"/>
    </ligand>
</feature>
<evidence type="ECO:0000256" key="14">
    <source>
        <dbReference type="HAMAP-Rule" id="MF_01520"/>
    </source>
</evidence>
<dbReference type="GO" id="GO:0019288">
    <property type="term" value="P:isopentenyl diphosphate biosynthetic process, methylerythritol 4-phosphate pathway"/>
    <property type="evidence" value="ECO:0007669"/>
    <property type="project" value="UniProtKB-UniRule"/>
</dbReference>
<keyword evidence="12 14" id="KW-0456">Lyase</keyword>
<evidence type="ECO:0000256" key="9">
    <source>
        <dbReference type="ARBA" id="ARBA00022695"/>
    </source>
</evidence>
<dbReference type="HAMAP" id="MF_00107">
    <property type="entry name" value="IspF"/>
    <property type="match status" value="1"/>
</dbReference>
<evidence type="ECO:0000256" key="12">
    <source>
        <dbReference type="ARBA" id="ARBA00023239"/>
    </source>
</evidence>
<dbReference type="InterPro" id="IPR018294">
    <property type="entry name" value="ISPD_synthase_CS"/>
</dbReference>
<feature type="site" description="Transition state stabilizer" evidence="14">
    <location>
        <position position="20"/>
    </location>
</feature>
<evidence type="ECO:0000256" key="2">
    <source>
        <dbReference type="ARBA" id="ARBA00001282"/>
    </source>
</evidence>
<dbReference type="InterPro" id="IPR020555">
    <property type="entry name" value="MECDP_synthase_CS"/>
</dbReference>
<evidence type="ECO:0000256" key="4">
    <source>
        <dbReference type="ARBA" id="ARBA00004709"/>
    </source>
</evidence>
<dbReference type="GO" id="GO:0016114">
    <property type="term" value="P:terpenoid biosynthetic process"/>
    <property type="evidence" value="ECO:0007669"/>
    <property type="project" value="InterPro"/>
</dbReference>
<dbReference type="PANTHER" id="PTHR43181">
    <property type="entry name" value="2-C-METHYL-D-ERYTHRITOL 2,4-CYCLODIPHOSPHATE SYNTHASE, CHLOROPLASTIC"/>
    <property type="match status" value="1"/>
</dbReference>
<evidence type="ECO:0000256" key="5">
    <source>
        <dbReference type="ARBA" id="ARBA00004787"/>
    </source>
</evidence>
<dbReference type="PROSITE" id="PS01295">
    <property type="entry name" value="ISPD"/>
    <property type="match status" value="1"/>
</dbReference>
<protein>
    <recommendedName>
        <fullName evidence="14">Bifunctional enzyme IspD/IspF</fullName>
    </recommendedName>
    <domain>
        <recommendedName>
            <fullName evidence="14">2-C-methyl-D-erythritol 4-phosphate cytidylyltransferase</fullName>
            <ecNumber evidence="14">2.7.7.60</ecNumber>
        </recommendedName>
        <alternativeName>
            <fullName evidence="14">4-diphosphocytidyl-2C-methyl-D-erythritol synthase</fullName>
        </alternativeName>
        <alternativeName>
            <fullName evidence="14">MEP cytidylyltransferase</fullName>
            <shortName evidence="14">MCT</shortName>
        </alternativeName>
    </domain>
    <domain>
        <recommendedName>
            <fullName evidence="14">2-C-methyl-D-erythritol 2,4-cyclodiphosphate synthase</fullName>
            <shortName evidence="14">MECDP-synthase</shortName>
            <shortName evidence="14">MECPP-synthase</shortName>
            <shortName evidence="14">MECPS</shortName>
            <ecNumber evidence="14">4.6.1.12</ecNumber>
        </recommendedName>
    </domain>
</protein>
<evidence type="ECO:0000256" key="11">
    <source>
        <dbReference type="ARBA" id="ARBA00023229"/>
    </source>
</evidence>
<dbReference type="Proteomes" id="UP001229244">
    <property type="component" value="Unassembled WGS sequence"/>
</dbReference>
<keyword evidence="9 14" id="KW-0548">Nucleotidyltransferase</keyword>
<feature type="binding site" evidence="14">
    <location>
        <begin position="292"/>
        <end position="294"/>
    </location>
    <ligand>
        <name>4-CDP-2-C-methyl-D-erythritol 2-phosphate</name>
        <dbReference type="ChEBI" id="CHEBI:57919"/>
    </ligand>
</feature>
<dbReference type="Gene3D" id="3.30.1330.50">
    <property type="entry name" value="2-C-methyl-D-erythritol 2,4-cyclodiphosphate synthase"/>
    <property type="match status" value="1"/>
</dbReference>
<dbReference type="RefSeq" id="WP_306887571.1">
    <property type="nucleotide sequence ID" value="NZ_JAUSUL010000006.1"/>
</dbReference>
<comment type="similarity">
    <text evidence="14">In the C-terminal section; belongs to the IspF family.</text>
</comment>
<evidence type="ECO:0000256" key="3">
    <source>
        <dbReference type="ARBA" id="ARBA00001968"/>
    </source>
</evidence>
<dbReference type="AlphaFoldDB" id="A0AAE4ATU9"/>
<gene>
    <name evidence="14" type="primary">ispDF</name>
    <name evidence="16" type="ORF">J2S73_004137</name>
</gene>
<comment type="cofactor">
    <cofactor evidence="3 14">
        <name>a divalent metal cation</name>
        <dbReference type="ChEBI" id="CHEBI:60240"/>
    </cofactor>
</comment>
<evidence type="ECO:0000256" key="13">
    <source>
        <dbReference type="ARBA" id="ARBA00023268"/>
    </source>
</evidence>
<comment type="pathway">
    <text evidence="5 14">Isoprenoid biosynthesis; isopentenyl diphosphate biosynthesis via DXP pathway; isopentenyl diphosphate from 1-deoxy-D-xylulose 5-phosphate: step 2/6.</text>
</comment>
<dbReference type="HAMAP" id="MF_01520">
    <property type="entry name" value="IspDF"/>
    <property type="match status" value="1"/>
</dbReference>
<evidence type="ECO:0000256" key="7">
    <source>
        <dbReference type="ARBA" id="ARBA00009789"/>
    </source>
</evidence>
<comment type="catalytic activity">
    <reaction evidence="1 14">
        <text>4-CDP-2-C-methyl-D-erythritol 2-phosphate = 2-C-methyl-D-erythritol 2,4-cyclic diphosphate + CMP</text>
        <dbReference type="Rhea" id="RHEA:23864"/>
        <dbReference type="ChEBI" id="CHEBI:57919"/>
        <dbReference type="ChEBI" id="CHEBI:58483"/>
        <dbReference type="ChEBI" id="CHEBI:60377"/>
        <dbReference type="EC" id="4.6.1.12"/>
    </reaction>
</comment>
<keyword evidence="10 14" id="KW-0479">Metal-binding</keyword>
<comment type="similarity">
    <text evidence="7">Belongs to the IspD/TarI cytidylyltransferase family. IspD subfamily.</text>
</comment>
<feature type="site" description="Positions MEP for the nucleophilic attack" evidence="14">
    <location>
        <position position="161"/>
    </location>
</feature>
<feature type="binding site" evidence="14">
    <location>
        <begin position="244"/>
        <end position="246"/>
    </location>
    <ligand>
        <name>4-CDP-2-C-methyl-D-erythritol 2-phosphate</name>
        <dbReference type="ChEBI" id="CHEBI:57919"/>
    </ligand>
</feature>
<evidence type="ECO:0000256" key="1">
    <source>
        <dbReference type="ARBA" id="ARBA00000200"/>
    </source>
</evidence>
<dbReference type="InterPro" id="IPR001228">
    <property type="entry name" value="IspD"/>
</dbReference>
<feature type="binding site" evidence="14">
    <location>
        <position position="375"/>
    </location>
    <ligand>
        <name>4-CDP-2-C-methyl-D-erythritol 2-phosphate</name>
        <dbReference type="ChEBI" id="CHEBI:57919"/>
    </ligand>
</feature>
<reference evidence="16" key="1">
    <citation type="submission" date="2023-07" db="EMBL/GenBank/DDBJ databases">
        <title>Genomic Encyclopedia of Type Strains, Phase IV (KMG-IV): sequencing the most valuable type-strain genomes for metagenomic binning, comparative biology and taxonomic classification.</title>
        <authorList>
            <person name="Goeker M."/>
        </authorList>
    </citation>
    <scope>NUCLEOTIDE SEQUENCE</scope>
    <source>
        <strain evidence="16">DSM 21202</strain>
    </source>
</reference>